<feature type="domain" description="EGF-like" evidence="3">
    <location>
        <begin position="934"/>
        <end position="973"/>
    </location>
</feature>
<evidence type="ECO:0000313" key="4">
    <source>
        <dbReference type="EMBL" id="OMJ85287.1"/>
    </source>
</evidence>
<dbReference type="SMART" id="SM00261">
    <property type="entry name" value="FU"/>
    <property type="match status" value="11"/>
</dbReference>
<evidence type="ECO:0000259" key="3">
    <source>
        <dbReference type="SMART" id="SM00181"/>
    </source>
</evidence>
<keyword evidence="2" id="KW-0732">Signal</keyword>
<dbReference type="InterPro" id="IPR000742">
    <property type="entry name" value="EGF"/>
</dbReference>
<keyword evidence="1" id="KW-0812">Transmembrane</keyword>
<feature type="domain" description="EGF-like" evidence="3">
    <location>
        <begin position="545"/>
        <end position="574"/>
    </location>
</feature>
<dbReference type="SMART" id="SM00181">
    <property type="entry name" value="EGF"/>
    <property type="match status" value="14"/>
</dbReference>
<dbReference type="SUPFAM" id="SSF57184">
    <property type="entry name" value="Growth factor receptor domain"/>
    <property type="match status" value="7"/>
</dbReference>
<evidence type="ECO:0000256" key="1">
    <source>
        <dbReference type="SAM" id="Phobius"/>
    </source>
</evidence>
<gene>
    <name evidence="4" type="ORF">SteCoe_13456</name>
</gene>
<dbReference type="InterPro" id="IPR006212">
    <property type="entry name" value="Furin_repeat"/>
</dbReference>
<feature type="domain" description="EGF-like" evidence="3">
    <location>
        <begin position="1115"/>
        <end position="1145"/>
    </location>
</feature>
<comment type="caution">
    <text evidence="4">The sequence shown here is derived from an EMBL/GenBank/DDBJ whole genome shotgun (WGS) entry which is preliminary data.</text>
</comment>
<feature type="domain" description="EGF-like" evidence="3">
    <location>
        <begin position="590"/>
        <end position="621"/>
    </location>
</feature>
<protein>
    <recommendedName>
        <fullName evidence="3">EGF-like domain-containing protein</fullName>
    </recommendedName>
</protein>
<feature type="signal peptide" evidence="2">
    <location>
        <begin position="1"/>
        <end position="26"/>
    </location>
</feature>
<feature type="domain" description="EGF-like" evidence="3">
    <location>
        <begin position="777"/>
        <end position="806"/>
    </location>
</feature>
<evidence type="ECO:0000256" key="2">
    <source>
        <dbReference type="SAM" id="SignalP"/>
    </source>
</evidence>
<accession>A0A1R2C8F6</accession>
<feature type="transmembrane region" description="Helical" evidence="1">
    <location>
        <begin position="2363"/>
        <end position="2384"/>
    </location>
</feature>
<dbReference type="OrthoDB" id="300641at2759"/>
<feature type="domain" description="EGF-like" evidence="3">
    <location>
        <begin position="1153"/>
        <end position="1190"/>
    </location>
</feature>
<feature type="domain" description="EGF-like" evidence="3">
    <location>
        <begin position="1199"/>
        <end position="1235"/>
    </location>
</feature>
<name>A0A1R2C8F6_9CILI</name>
<feature type="domain" description="EGF-like" evidence="3">
    <location>
        <begin position="467"/>
        <end position="512"/>
    </location>
</feature>
<feature type="domain" description="EGF-like" evidence="3">
    <location>
        <begin position="745"/>
        <end position="776"/>
    </location>
</feature>
<keyword evidence="1" id="KW-1133">Transmembrane helix</keyword>
<dbReference type="PANTHER" id="PTHR15332">
    <property type="entry name" value="PROPROTEIN CONVERTASE SUBTILISIN_KEXIN TYPE 5-LIKE"/>
    <property type="match status" value="1"/>
</dbReference>
<feature type="chain" id="PRO_5012435729" description="EGF-like domain-containing protein" evidence="2">
    <location>
        <begin position="27"/>
        <end position="2391"/>
    </location>
</feature>
<feature type="domain" description="EGF-like" evidence="3">
    <location>
        <begin position="1007"/>
        <end position="1038"/>
    </location>
</feature>
<reference evidence="4 5" key="1">
    <citation type="submission" date="2016-11" db="EMBL/GenBank/DDBJ databases">
        <title>The macronuclear genome of Stentor coeruleus: a giant cell with tiny introns.</title>
        <authorList>
            <person name="Slabodnick M."/>
            <person name="Ruby J.G."/>
            <person name="Reiff S.B."/>
            <person name="Swart E.C."/>
            <person name="Gosai S."/>
            <person name="Prabakaran S."/>
            <person name="Witkowska E."/>
            <person name="Larue G.E."/>
            <person name="Fisher S."/>
            <person name="Freeman R.M."/>
            <person name="Gunawardena J."/>
            <person name="Chu W."/>
            <person name="Stover N.A."/>
            <person name="Gregory B.D."/>
            <person name="Nowacki M."/>
            <person name="Derisi J."/>
            <person name="Roy S.W."/>
            <person name="Marshall W.F."/>
            <person name="Sood P."/>
        </authorList>
    </citation>
    <scope>NUCLEOTIDE SEQUENCE [LARGE SCALE GENOMIC DNA]</scope>
    <source>
        <strain evidence="4">WM001</strain>
    </source>
</reference>
<feature type="domain" description="EGF-like" evidence="3">
    <location>
        <begin position="1244"/>
        <end position="1295"/>
    </location>
</feature>
<dbReference type="Proteomes" id="UP000187209">
    <property type="component" value="Unassembled WGS sequence"/>
</dbReference>
<keyword evidence="1" id="KW-0472">Membrane</keyword>
<feature type="transmembrane region" description="Helical" evidence="1">
    <location>
        <begin position="2306"/>
        <end position="2328"/>
    </location>
</feature>
<feature type="domain" description="EGF-like" evidence="3">
    <location>
        <begin position="896"/>
        <end position="926"/>
    </location>
</feature>
<dbReference type="InterPro" id="IPR009030">
    <property type="entry name" value="Growth_fac_rcpt_cys_sf"/>
</dbReference>
<feature type="transmembrane region" description="Helical" evidence="1">
    <location>
        <begin position="2335"/>
        <end position="2357"/>
    </location>
</feature>
<keyword evidence="5" id="KW-1185">Reference proteome</keyword>
<organism evidence="4 5">
    <name type="scientific">Stentor coeruleus</name>
    <dbReference type="NCBI Taxonomy" id="5963"/>
    <lineage>
        <taxon>Eukaryota</taxon>
        <taxon>Sar</taxon>
        <taxon>Alveolata</taxon>
        <taxon>Ciliophora</taxon>
        <taxon>Postciliodesmatophora</taxon>
        <taxon>Heterotrichea</taxon>
        <taxon>Heterotrichida</taxon>
        <taxon>Stentoridae</taxon>
        <taxon>Stentor</taxon>
    </lineage>
</organism>
<proteinExistence type="predicted"/>
<evidence type="ECO:0000313" key="5">
    <source>
        <dbReference type="Proteomes" id="UP000187209"/>
    </source>
</evidence>
<feature type="domain" description="EGF-like" evidence="3">
    <location>
        <begin position="859"/>
        <end position="895"/>
    </location>
</feature>
<dbReference type="EMBL" id="MPUH01000242">
    <property type="protein sequence ID" value="OMJ85287.1"/>
    <property type="molecule type" value="Genomic_DNA"/>
</dbReference>
<feature type="transmembrane region" description="Helical" evidence="1">
    <location>
        <begin position="2188"/>
        <end position="2209"/>
    </location>
</feature>
<sequence length="2391" mass="267990">MSRHFFCPLGLLRFIGSFSILLTISASKTPSTPDPACLFIQNFLNLPKPVFYHIINTSLGEEIIIETCQDSDLSESALITYNSAKYHDLTFQTLATLLKNIQSEKLISSIFTTNPCPKTQISHLTTSCYKNIRDLSATSDFDDFVSQGNTIPEAINIFITDADYELYNYMATQLVLYETPNFESCYEPITFMMSIENIMSFDFYSYQNSSVINSIYSLTSKISCSFNDYNEYTEIYTLFLNIQALYLNFYALVYDRASDDFANIVQEVDKELNSFIIRATNGDKYTLYNEISVYSYHPSLESLSRKIYVDYIKYIGTDVKICTCNVCDDKHILSRLDIYYYNFFNDADGISTHIYQGGDIDMTLSLVTFTDQILTDVTKECFYNNINIEVYSNYAPYDYECKYFNQSSDCNITNIENQIIQVMAYGQDLFWVKRLCRGGCELCSYDPDICSLCYNGFYIDENYYCSDCDKTCYSCVKDGECLACKENAYLNSDFECECAEGYGLEADSGDCYACSDENCIVCYSNYQICDKCDDGYFFSDNQCSACDKTCSKCIDNVSCTECLPNLVFSTSLCQCENGYGFLTNTTTCYLCDNPYCTSCFSDNTICTDCDNGHYLENNTCFNCDYKCNTCNESLTCESCKENAFLSEETCVCFDSYGFNSYGDCVPCNNPDCELCQENYDYCTQCSLGYYESFGTCISCSLDCYDCDNSTTCTTCKTNAIGPDTNGQCICENSYGKNLTTGDCDPCIENQCSLCQDNNSQCSQCQDGYYLSNNLCLPCNPSCNTCINDISCISCKDNFTFYNDLCRCNQGYGLDSNYNCLLCHNTCYECYSNNTICETCYDGFYIDSTICHECHNTCLECLNNDSCTTCKNNSHIFENYCECDINYGRDLNGNCSPCENNCEDCTLNNTICSLCYDGYYLESGICLKCENSCADCDLDSSLCTKCYENAFLTNNSVCECESGYGLDFVEGICKVCNEKCELCTGNYDECEVCFLGYGLVLENMTCQACMTGCEECFENALQCTKCSQNYYLNQYNLCETCDNTCKTCTSQSTCESCWDNAEFNNNTCTCISSYGFDSEGKCQQCSNHCTNCTLDYQICLDCEYLYGLNENYTCDHCYDNCINCDNNSQECLICEDGYFLNNNTCEKCLEICKTCSDKNTCLVCDDFSTGPLDGICTCENSYGKNDIGSCERCNDTLCENCAEDKNICKSCGFSASLIGGYCECDDFYGMLSDDCIACLDSKCRVCKNDFEVCEQCVDQANLKDSACACIDHATYNSTERKCFCDSSYILTNNVCEQGYLYLRSSDIQTSLFDSIFSSITITFSSDLDTSSSIICSSILTDTSKLGQGSVCSFPSKNTLKIILGLGWTITENDSLYIFPTKLLRSSGDYVFSYETLIINPKYTSQPYQPTAVITGPSIVSVDCNSVSFEYFSSKSSGISSDTFSYMWTSSMFSEPFTTSFITIFTSDIPSVDSFELFMTITDVFNNTNTAILIIEVISTKTLTVSLDTGSVFTMKSSDAMNIQAKITDFCGQKGSPVYTWTCSQTLSASWFTTTSNKLTIPSKSLPASATPYIFYVYVNLNDITGNNQVSITVTSSPIVILIDRPPGDVTSAKGFSIDASKSYDPDNSNSILSYLWSVTPSSISDITVSTTSSSYSIPGNNLQGQSSFILTLIVSLSDRSSTITNTYTVIDDVNTVIQMIVPNTKIVSSKQLLIKTSITSSENLIIEWSKINGPDITIHPNNFPYLCFTSNTLTMGSVYTFQIKVQESTGKILRSYSTITINIGPECSGSVTSLPYTGTARKTSIKIQINSCRDLDGPDSPLWYTFGFTKGTQDTILKLPSKDNYINTILPSGTLYPYIKVCDNLNDCVVYRSTIAIVINTRRRRLTTSEDLINEFKEHCITYGVINALVVYLDEENTDELLTETMWEEFIMYINNDSSDMDEEYADMVIQIIQGFLKMSTRLKASYDCYEKYVMFLAEILEKKGVIENILGEKVVETASRVLEIENSWEYIKLAHMIVEKVLRLYETPATVGINIQESNIHLIKIEGFTYDVIGKSFTVGSSEIFINNLDANNIELITIEGVLYSYTQHPVTNNKNPSSDTIFVSIYTEHTYNNNNIEDSNKFIFSPIQAKTIISSNIPYNMCDGKCFEDKKLDCSIESYNSTSVTIQVLQSGFYTLYADSLIQSSKIPLYLILSILLFALITTPIIAYTEKNTLGALDTISLDNTIIVEGNNDKTSKSGNIYLDTSIEVPQGLKNKSHLLFSFTSKISNFPRFKRYLLVVSIFVLEIVIENLLFMFTMFKDNVHPIVIGLLAVCLASPLALLSCFLLTNSKSWINYLGMFVLILIQVLSICGGVFLTFDKSWVQACVSGVMLEIFVGQTLLMIGRRVLFS</sequence>
<feature type="transmembrane region" description="Helical" evidence="1">
    <location>
        <begin position="2277"/>
        <end position="2300"/>
    </location>
</feature>
<dbReference type="PANTHER" id="PTHR15332:SF175">
    <property type="entry name" value="PROPROTEIN CONVERTASE SUBTILISIN_KEXIN TYPE 5-LIKE"/>
    <property type="match status" value="1"/>
</dbReference>
<dbReference type="Gene3D" id="2.10.220.10">
    <property type="entry name" value="Hormone Receptor, Insulin-like Growth Factor Receptor 1, Chain A, domain 2"/>
    <property type="match status" value="7"/>
</dbReference>
<feature type="domain" description="EGF-like" evidence="3">
    <location>
        <begin position="622"/>
        <end position="651"/>
    </location>
</feature>